<dbReference type="EMBL" id="CP138335">
    <property type="protein sequence ID" value="XBW08622.1"/>
    <property type="molecule type" value="Genomic_DNA"/>
</dbReference>
<dbReference type="AlphaFoldDB" id="A0AAU7V845"/>
<sequence>MKIAVKRAATEIDEAGNVAGHEAGDTLTRRFLRIFPGAQIIGPERRAGNGFEVVPLSQIDPRDTVIVNFDVYDSPTIWNDLYLSTGHQPKVMNFLWWPLSQLETPAQQATTALSCGLFPTFANSRRTAGEITELVRRLTVQPIYEQMTLGWVNLGFRLDHVQQRRDTEVPIVEYPAIYLNSLKRPELFMEILERVHQRTPVQVEMRLEESNLVSEKAMRFSRLPWVWVGPLTSSRTSYWEALSRTTALLATASEESYGLAYVEALGAGVVGVFPDLDWARAILPPEYPFFYQSKVEAEEMLYRAVTDPDGCRAEMDRAVGGSFVEWISQHHSDATFDREVQDFVAQTFAD</sequence>
<protein>
    <submittedName>
        <fullName evidence="1">Glycosyltransferase family 1 protein</fullName>
    </submittedName>
</protein>
<gene>
    <name evidence="1" type="ORF">SAC06_03425</name>
</gene>
<dbReference type="RefSeq" id="WP_350258822.1">
    <property type="nucleotide sequence ID" value="NZ_CP138335.1"/>
</dbReference>
<evidence type="ECO:0000313" key="1">
    <source>
        <dbReference type="EMBL" id="XBW08622.1"/>
    </source>
</evidence>
<dbReference type="KEGG" id="sapp:SAC06_03425"/>
<organism evidence="1">
    <name type="scientific">Scrofimicrobium appendicitidis</name>
    <dbReference type="NCBI Taxonomy" id="3079930"/>
    <lineage>
        <taxon>Bacteria</taxon>
        <taxon>Bacillati</taxon>
        <taxon>Actinomycetota</taxon>
        <taxon>Actinomycetes</taxon>
        <taxon>Actinomycetales</taxon>
        <taxon>Actinomycetaceae</taxon>
        <taxon>Scrofimicrobium</taxon>
    </lineage>
</organism>
<accession>A0AAU7V845</accession>
<name>A0AAU7V845_9ACTO</name>
<proteinExistence type="predicted"/>
<reference evidence="1" key="1">
    <citation type="submission" date="2023-11" db="EMBL/GenBank/DDBJ databases">
        <title>Scrofimicrobium hongkongense sp. nov., isolated from a patient with peritonitis.</title>
        <authorList>
            <person name="Lao H.Y."/>
            <person name="Wong A.Y.P."/>
            <person name="Ng T.L."/>
            <person name="Wong R.Y.L."/>
            <person name="Yau M.C.Y."/>
            <person name="Lam J.Y.W."/>
            <person name="Siu G.K.H."/>
        </authorList>
    </citation>
    <scope>NUCLEOTIDE SEQUENCE</scope>
    <source>
        <strain evidence="1">R131</strain>
    </source>
</reference>